<proteinExistence type="predicted"/>
<organism evidence="2 3">
    <name type="scientific">Vespula maculifrons</name>
    <name type="common">Eastern yellow jacket</name>
    <name type="synonym">Wasp</name>
    <dbReference type="NCBI Taxonomy" id="7453"/>
    <lineage>
        <taxon>Eukaryota</taxon>
        <taxon>Metazoa</taxon>
        <taxon>Ecdysozoa</taxon>
        <taxon>Arthropoda</taxon>
        <taxon>Hexapoda</taxon>
        <taxon>Insecta</taxon>
        <taxon>Pterygota</taxon>
        <taxon>Neoptera</taxon>
        <taxon>Endopterygota</taxon>
        <taxon>Hymenoptera</taxon>
        <taxon>Apocrita</taxon>
        <taxon>Aculeata</taxon>
        <taxon>Vespoidea</taxon>
        <taxon>Vespidae</taxon>
        <taxon>Vespinae</taxon>
        <taxon>Vespula</taxon>
    </lineage>
</organism>
<comment type="caution">
    <text evidence="2">The sequence shown here is derived from an EMBL/GenBank/DDBJ whole genome shotgun (WGS) entry which is preliminary data.</text>
</comment>
<dbReference type="Proteomes" id="UP001607303">
    <property type="component" value="Unassembled WGS sequence"/>
</dbReference>
<feature type="region of interest" description="Disordered" evidence="1">
    <location>
        <begin position="55"/>
        <end position="84"/>
    </location>
</feature>
<keyword evidence="3" id="KW-1185">Reference proteome</keyword>
<gene>
    <name evidence="2" type="ORF">V1477_020013</name>
</gene>
<feature type="non-terminal residue" evidence="2">
    <location>
        <position position="1"/>
    </location>
</feature>
<accession>A0ABD2AKQ2</accession>
<sequence>WYVVNGENQSKARTESVTLLVRLFRWPRAKLSPGSRISKTNRMVMYNKYLRSFVTNNNNNNDDDYGTTTTQQQQQQQQPIVTIE</sequence>
<name>A0ABD2AKQ2_VESMC</name>
<dbReference type="EMBL" id="JAYRBN010000116">
    <property type="protein sequence ID" value="KAL2721193.1"/>
    <property type="molecule type" value="Genomic_DNA"/>
</dbReference>
<feature type="compositionally biased region" description="Low complexity" evidence="1">
    <location>
        <begin position="55"/>
        <end position="78"/>
    </location>
</feature>
<evidence type="ECO:0000256" key="1">
    <source>
        <dbReference type="SAM" id="MobiDB-lite"/>
    </source>
</evidence>
<evidence type="ECO:0000313" key="3">
    <source>
        <dbReference type="Proteomes" id="UP001607303"/>
    </source>
</evidence>
<protein>
    <submittedName>
        <fullName evidence="2">Uncharacterized protein</fullName>
    </submittedName>
</protein>
<reference evidence="2 3" key="1">
    <citation type="journal article" date="2024" name="Ann. Entomol. Soc. Am.">
        <title>Genomic analyses of the southern and eastern yellowjacket wasps (Hymenoptera: Vespidae) reveal evolutionary signatures of social life.</title>
        <authorList>
            <person name="Catto M.A."/>
            <person name="Caine P.B."/>
            <person name="Orr S.E."/>
            <person name="Hunt B.G."/>
            <person name="Goodisman M.A.D."/>
        </authorList>
    </citation>
    <scope>NUCLEOTIDE SEQUENCE [LARGE SCALE GENOMIC DNA]</scope>
    <source>
        <strain evidence="2">232</strain>
        <tissue evidence="2">Head and thorax</tissue>
    </source>
</reference>
<dbReference type="AlphaFoldDB" id="A0ABD2AKQ2"/>
<evidence type="ECO:0000313" key="2">
    <source>
        <dbReference type="EMBL" id="KAL2721193.1"/>
    </source>
</evidence>